<proteinExistence type="predicted"/>
<keyword evidence="1" id="KW-1133">Transmembrane helix</keyword>
<keyword evidence="4" id="KW-1185">Reference proteome</keyword>
<dbReference type="RefSeq" id="WP_136082756.1">
    <property type="nucleotide sequence ID" value="NZ_CAAHFG010000004.1"/>
</dbReference>
<keyword evidence="1" id="KW-0812">Transmembrane</keyword>
<reference evidence="3 4" key="1">
    <citation type="submission" date="2019-04" db="EMBL/GenBank/DDBJ databases">
        <authorList>
            <person name="Van Vliet M D."/>
        </authorList>
    </citation>
    <scope>NUCLEOTIDE SEQUENCE [LARGE SCALE GENOMIC DNA]</scope>
    <source>
        <strain evidence="3 4">F1</strain>
    </source>
</reference>
<evidence type="ECO:0000313" key="3">
    <source>
        <dbReference type="EMBL" id="VGO17271.1"/>
    </source>
</evidence>
<evidence type="ECO:0000256" key="1">
    <source>
        <dbReference type="SAM" id="Phobius"/>
    </source>
</evidence>
<evidence type="ECO:0000259" key="2">
    <source>
        <dbReference type="Pfam" id="PF16561"/>
    </source>
</evidence>
<dbReference type="AlphaFoldDB" id="A0A6C2UCW8"/>
<dbReference type="EMBL" id="CAAHFG010000004">
    <property type="protein sequence ID" value="VGO17271.1"/>
    <property type="molecule type" value="Genomic_DNA"/>
</dbReference>
<dbReference type="Pfam" id="PF16561">
    <property type="entry name" value="AMPK1_CBM"/>
    <property type="match status" value="1"/>
</dbReference>
<dbReference type="InterPro" id="IPR013783">
    <property type="entry name" value="Ig-like_fold"/>
</dbReference>
<dbReference type="Proteomes" id="UP000366872">
    <property type="component" value="Unassembled WGS sequence"/>
</dbReference>
<evidence type="ECO:0000313" key="4">
    <source>
        <dbReference type="Proteomes" id="UP000366872"/>
    </source>
</evidence>
<gene>
    <name evidence="3" type="ORF">PDESU_05867</name>
</gene>
<accession>A0A6C2UCW8</accession>
<name>A0A6C2UCW8_PONDE</name>
<dbReference type="InterPro" id="IPR032640">
    <property type="entry name" value="AMPK1_CBM"/>
</dbReference>
<dbReference type="SUPFAM" id="SSF81296">
    <property type="entry name" value="E set domains"/>
    <property type="match status" value="1"/>
</dbReference>
<feature type="domain" description="AMP-activated protein kinase glycogen-binding" evidence="2">
    <location>
        <begin position="88"/>
        <end position="163"/>
    </location>
</feature>
<dbReference type="CDD" id="cd02859">
    <property type="entry name" value="E_set_AMPKbeta_like_N"/>
    <property type="match status" value="1"/>
</dbReference>
<feature type="transmembrane region" description="Helical" evidence="1">
    <location>
        <begin position="48"/>
        <end position="67"/>
    </location>
</feature>
<dbReference type="Gene3D" id="2.60.40.10">
    <property type="entry name" value="Immunoglobulins"/>
    <property type="match status" value="1"/>
</dbReference>
<keyword evidence="1" id="KW-0472">Membrane</keyword>
<organism evidence="3 4">
    <name type="scientific">Pontiella desulfatans</name>
    <dbReference type="NCBI Taxonomy" id="2750659"/>
    <lineage>
        <taxon>Bacteria</taxon>
        <taxon>Pseudomonadati</taxon>
        <taxon>Kiritimatiellota</taxon>
        <taxon>Kiritimatiellia</taxon>
        <taxon>Kiritimatiellales</taxon>
        <taxon>Pontiellaceae</taxon>
        <taxon>Pontiella</taxon>
    </lineage>
</organism>
<protein>
    <recommendedName>
        <fullName evidence="2">AMP-activated protein kinase glycogen-binding domain-containing protein</fullName>
    </recommendedName>
</protein>
<dbReference type="InterPro" id="IPR014756">
    <property type="entry name" value="Ig_E-set"/>
</dbReference>
<sequence>MENKDPIAEQLKQHRTQAPEGFADQVMAALPQWRKTQPRGWWPSNGRWIAPALSGAVATVLILLAMGRFQPAKIQGRVGFHFELHAPGADKVELLGTFNNWKMGDIVLNGPDASGHWTASVELPEGRHEYIFLVDGERWVADPKGATHRPDGFGRVNTVINYYEDDNA</sequence>